<name>A0A225WWI3_9STRA</name>
<dbReference type="AlphaFoldDB" id="A0A225WWI3"/>
<gene>
    <name evidence="1" type="ORF">PHMEG_0004283</name>
</gene>
<evidence type="ECO:0000313" key="1">
    <source>
        <dbReference type="EMBL" id="OWZ21190.1"/>
    </source>
</evidence>
<keyword evidence="2" id="KW-1185">Reference proteome</keyword>
<dbReference type="EMBL" id="NBNE01000248">
    <property type="protein sequence ID" value="OWZ21190.1"/>
    <property type="molecule type" value="Genomic_DNA"/>
</dbReference>
<sequence length="239" mass="25198">MGRDIFVLNEGDDIAAQSPGRANDRIKVKKVTSALRTAAGSQKRVDPVSATDLVEARHKKRKAGPIPVSTAAPGTAPVTYSQNASIEAKVNQLFDLFNDLGCAMQPQANAAVPSNAAVFMPSSTGILSDRVEPGTAALGQNLGLPRASLADSSGLWTLATSSAGVGISPPAICQLRYSSLSCNVRMPKVSTHHRKPISLQHIVSFPTSTPTKVSGGRQSLLFIILMSASAFDLTHHQRF</sequence>
<accession>A0A225WWI3</accession>
<organism evidence="1 2">
    <name type="scientific">Phytophthora megakarya</name>
    <dbReference type="NCBI Taxonomy" id="4795"/>
    <lineage>
        <taxon>Eukaryota</taxon>
        <taxon>Sar</taxon>
        <taxon>Stramenopiles</taxon>
        <taxon>Oomycota</taxon>
        <taxon>Peronosporomycetes</taxon>
        <taxon>Peronosporales</taxon>
        <taxon>Peronosporaceae</taxon>
        <taxon>Phytophthora</taxon>
    </lineage>
</organism>
<proteinExistence type="predicted"/>
<comment type="caution">
    <text evidence="1">The sequence shown here is derived from an EMBL/GenBank/DDBJ whole genome shotgun (WGS) entry which is preliminary data.</text>
</comment>
<dbReference type="Proteomes" id="UP000198211">
    <property type="component" value="Unassembled WGS sequence"/>
</dbReference>
<protein>
    <submittedName>
        <fullName evidence="1">Uncharacterized protein</fullName>
    </submittedName>
</protein>
<reference evidence="2" key="1">
    <citation type="submission" date="2017-03" db="EMBL/GenBank/DDBJ databases">
        <title>Phytopthora megakarya and P. palmivora, two closely related causual agents of cacao black pod achieved similar genome size and gene model numbers by different mechanisms.</title>
        <authorList>
            <person name="Ali S."/>
            <person name="Shao J."/>
            <person name="Larry D.J."/>
            <person name="Kronmiller B."/>
            <person name="Shen D."/>
            <person name="Strem M.D."/>
            <person name="Melnick R.L."/>
            <person name="Guiltinan M.J."/>
            <person name="Tyler B.M."/>
            <person name="Meinhardt L.W."/>
            <person name="Bailey B.A."/>
        </authorList>
    </citation>
    <scope>NUCLEOTIDE SEQUENCE [LARGE SCALE GENOMIC DNA]</scope>
    <source>
        <strain evidence="2">zdho120</strain>
    </source>
</reference>
<evidence type="ECO:0000313" key="2">
    <source>
        <dbReference type="Proteomes" id="UP000198211"/>
    </source>
</evidence>